<feature type="region of interest" description="Disordered" evidence="10">
    <location>
        <begin position="34"/>
        <end position="74"/>
    </location>
</feature>
<comment type="similarity">
    <text evidence="2 9">Belongs to the glycosyl hydrolase 28 family.</text>
</comment>
<dbReference type="Gene3D" id="2.160.20.10">
    <property type="entry name" value="Single-stranded right-handed beta-helix, Pectin lyase-like"/>
    <property type="match status" value="1"/>
</dbReference>
<dbReference type="InterPro" id="IPR012334">
    <property type="entry name" value="Pectin_lyas_fold"/>
</dbReference>
<dbReference type="FunFam" id="2.160.20.10:FF:000012">
    <property type="entry name" value="Polygalacturonase At1g48100 family"/>
    <property type="match status" value="1"/>
</dbReference>
<dbReference type="GO" id="GO:0071555">
    <property type="term" value="P:cell wall organization"/>
    <property type="evidence" value="ECO:0007669"/>
    <property type="project" value="UniProtKB-KW"/>
</dbReference>
<dbReference type="GO" id="GO:0004650">
    <property type="term" value="F:polygalacturonase activity"/>
    <property type="evidence" value="ECO:0007669"/>
    <property type="project" value="InterPro"/>
</dbReference>
<evidence type="ECO:0000256" key="1">
    <source>
        <dbReference type="ARBA" id="ARBA00004191"/>
    </source>
</evidence>
<sequence>MRILSGILVIYIISTVLFGHLNYVAQGRAHYHKRRNLKNPPPPPSPLVATANPPQVPSDPYPNPNPNPDPAPGNSDSCIFDVTSFGAVGDGSCDDTEAFRAAWKAACAVESGVVLAPEGGVFKINSTIFSGPCKPGLVLQLDGVLMPPDGPEEWSEKDSNSQWLVFYRLDCFTFSGKGTVEGNGQKWWDLPCKPHRGPDGTTSSGPCISPTMIRFFMSKNVEVKGLRIQNSPQFHMKFDGCEGVLINDIQISSPKLSPNTDGIHFGNTRSVGIYNSLVSNGDDCISIGTGCSDIDIQGVTCGPSHGISIGSLGVHNSQACVSNITVRNTVIRDSDNGLRIKTWQGGTGSVSNLLFENIQMENVLNCIIVDQYYCLSKDCRNETSAVRVYDVEYRNIKGTYDVRSPPIHFACSDTVACTNITMSEVELLPEEGELVDDPFCWNAYGTQETLTIPPIDCLLEGSPVVEASFDSNYGC</sequence>
<evidence type="ECO:0000256" key="7">
    <source>
        <dbReference type="ARBA" id="ARBA00023316"/>
    </source>
</evidence>
<keyword evidence="5 9" id="KW-0378">Hydrolase</keyword>
<keyword evidence="4" id="KW-0964">Secreted</keyword>
<evidence type="ECO:0000313" key="12">
    <source>
        <dbReference type="EMBL" id="CAH2036012.1"/>
    </source>
</evidence>
<keyword evidence="11" id="KW-0472">Membrane</keyword>
<dbReference type="PANTHER" id="PTHR31375">
    <property type="match status" value="1"/>
</dbReference>
<evidence type="ECO:0000256" key="8">
    <source>
        <dbReference type="PROSITE-ProRule" id="PRU10052"/>
    </source>
</evidence>
<accession>A0AAU9R7Z3</accession>
<proteinExistence type="inferred from homology"/>
<evidence type="ECO:0000256" key="10">
    <source>
        <dbReference type="SAM" id="MobiDB-lite"/>
    </source>
</evidence>
<reference evidence="12 13" key="1">
    <citation type="submission" date="2022-03" db="EMBL/GenBank/DDBJ databases">
        <authorList>
            <person name="Nunn A."/>
            <person name="Chopra R."/>
            <person name="Nunn A."/>
            <person name="Contreras Garrido A."/>
        </authorList>
    </citation>
    <scope>NUCLEOTIDE SEQUENCE [LARGE SCALE GENOMIC DNA]</scope>
</reference>
<keyword evidence="7" id="KW-0961">Cell wall biogenesis/degradation</keyword>
<dbReference type="Proteomes" id="UP000836841">
    <property type="component" value="Chromosome 1"/>
</dbReference>
<evidence type="ECO:0000313" key="13">
    <source>
        <dbReference type="Proteomes" id="UP000836841"/>
    </source>
</evidence>
<evidence type="ECO:0000256" key="6">
    <source>
        <dbReference type="ARBA" id="ARBA00023295"/>
    </source>
</evidence>
<dbReference type="GO" id="GO:0005975">
    <property type="term" value="P:carbohydrate metabolic process"/>
    <property type="evidence" value="ECO:0007669"/>
    <property type="project" value="InterPro"/>
</dbReference>
<evidence type="ECO:0000256" key="4">
    <source>
        <dbReference type="ARBA" id="ARBA00022525"/>
    </source>
</evidence>
<dbReference type="Pfam" id="PF00295">
    <property type="entry name" value="Glyco_hydro_28"/>
    <property type="match status" value="1"/>
</dbReference>
<dbReference type="InterPro" id="IPR000743">
    <property type="entry name" value="Glyco_hydro_28"/>
</dbReference>
<dbReference type="InterPro" id="IPR006626">
    <property type="entry name" value="PbH1"/>
</dbReference>
<feature type="transmembrane region" description="Helical" evidence="11">
    <location>
        <begin position="6"/>
        <end position="25"/>
    </location>
</feature>
<keyword evidence="13" id="KW-1185">Reference proteome</keyword>
<evidence type="ECO:0000256" key="11">
    <source>
        <dbReference type="SAM" id="Phobius"/>
    </source>
</evidence>
<evidence type="ECO:0000256" key="2">
    <source>
        <dbReference type="ARBA" id="ARBA00008834"/>
    </source>
</evidence>
<dbReference type="AlphaFoldDB" id="A0AAU9R7Z3"/>
<dbReference type="EMBL" id="OU466857">
    <property type="protein sequence ID" value="CAH2036012.1"/>
    <property type="molecule type" value="Genomic_DNA"/>
</dbReference>
<comment type="subcellular location">
    <subcellularLocation>
        <location evidence="1">Secreted</location>
        <location evidence="1">Cell wall</location>
    </subcellularLocation>
</comment>
<name>A0AAU9R7Z3_THLAR</name>
<dbReference type="SUPFAM" id="SSF51126">
    <property type="entry name" value="Pectin lyase-like"/>
    <property type="match status" value="1"/>
</dbReference>
<feature type="active site" evidence="8">
    <location>
        <position position="305"/>
    </location>
</feature>
<protein>
    <recommendedName>
        <fullName evidence="14">Polygalacturonase</fullName>
    </recommendedName>
</protein>
<keyword evidence="11" id="KW-0812">Transmembrane</keyword>
<keyword evidence="6 9" id="KW-0326">Glycosidase</keyword>
<dbReference type="PROSITE" id="PS00502">
    <property type="entry name" value="POLYGALACTURONASE"/>
    <property type="match status" value="1"/>
</dbReference>
<keyword evidence="3" id="KW-0134">Cell wall</keyword>
<evidence type="ECO:0008006" key="14">
    <source>
        <dbReference type="Google" id="ProtNLM"/>
    </source>
</evidence>
<organism evidence="12 13">
    <name type="scientific">Thlaspi arvense</name>
    <name type="common">Field penny-cress</name>
    <dbReference type="NCBI Taxonomy" id="13288"/>
    <lineage>
        <taxon>Eukaryota</taxon>
        <taxon>Viridiplantae</taxon>
        <taxon>Streptophyta</taxon>
        <taxon>Embryophyta</taxon>
        <taxon>Tracheophyta</taxon>
        <taxon>Spermatophyta</taxon>
        <taxon>Magnoliopsida</taxon>
        <taxon>eudicotyledons</taxon>
        <taxon>Gunneridae</taxon>
        <taxon>Pentapetalae</taxon>
        <taxon>rosids</taxon>
        <taxon>malvids</taxon>
        <taxon>Brassicales</taxon>
        <taxon>Brassicaceae</taxon>
        <taxon>Thlaspideae</taxon>
        <taxon>Thlaspi</taxon>
    </lineage>
</organism>
<dbReference type="InterPro" id="IPR011050">
    <property type="entry name" value="Pectin_lyase_fold/virulence"/>
</dbReference>
<evidence type="ECO:0000256" key="3">
    <source>
        <dbReference type="ARBA" id="ARBA00022512"/>
    </source>
</evidence>
<evidence type="ECO:0000256" key="9">
    <source>
        <dbReference type="RuleBase" id="RU361169"/>
    </source>
</evidence>
<keyword evidence="11" id="KW-1133">Transmembrane helix</keyword>
<feature type="compositionally biased region" description="Pro residues" evidence="10">
    <location>
        <begin position="54"/>
        <end position="71"/>
    </location>
</feature>
<dbReference type="SMART" id="SM00710">
    <property type="entry name" value="PbH1"/>
    <property type="match status" value="5"/>
</dbReference>
<evidence type="ECO:0000256" key="5">
    <source>
        <dbReference type="ARBA" id="ARBA00022801"/>
    </source>
</evidence>
<gene>
    <name evidence="12" type="ORF">TAV2_LOCUS1704</name>
</gene>